<keyword evidence="3" id="KW-0560">Oxidoreductase</keyword>
<dbReference type="SUPFAM" id="SSF51735">
    <property type="entry name" value="NAD(P)-binding Rossmann-fold domains"/>
    <property type="match status" value="1"/>
</dbReference>
<dbReference type="GO" id="GO:0016491">
    <property type="term" value="F:oxidoreductase activity"/>
    <property type="evidence" value="ECO:0007669"/>
    <property type="project" value="UniProtKB-KW"/>
</dbReference>
<organism evidence="4 5">
    <name type="scientific">Knufia peltigerae</name>
    <dbReference type="NCBI Taxonomy" id="1002370"/>
    <lineage>
        <taxon>Eukaryota</taxon>
        <taxon>Fungi</taxon>
        <taxon>Dikarya</taxon>
        <taxon>Ascomycota</taxon>
        <taxon>Pezizomycotina</taxon>
        <taxon>Eurotiomycetes</taxon>
        <taxon>Chaetothyriomycetidae</taxon>
        <taxon>Chaetothyriales</taxon>
        <taxon>Trichomeriaceae</taxon>
        <taxon>Knufia</taxon>
    </lineage>
</organism>
<name>A0AA39D2Z3_9EURO</name>
<evidence type="ECO:0000313" key="5">
    <source>
        <dbReference type="Proteomes" id="UP001172681"/>
    </source>
</evidence>
<proteinExistence type="inferred from homology"/>
<keyword evidence="2" id="KW-0521">NADP</keyword>
<protein>
    <submittedName>
        <fullName evidence="4">Uncharacterized protein</fullName>
    </submittedName>
</protein>
<accession>A0AA39D2Z3</accession>
<dbReference type="Proteomes" id="UP001172681">
    <property type="component" value="Unassembled WGS sequence"/>
</dbReference>
<gene>
    <name evidence="4" type="ORF">H2204_000375</name>
</gene>
<keyword evidence="5" id="KW-1185">Reference proteome</keyword>
<dbReference type="Pfam" id="PF13561">
    <property type="entry name" value="adh_short_C2"/>
    <property type="match status" value="1"/>
</dbReference>
<evidence type="ECO:0000313" key="4">
    <source>
        <dbReference type="EMBL" id="KAJ9646683.1"/>
    </source>
</evidence>
<dbReference type="PANTHER" id="PTHR24321">
    <property type="entry name" value="DEHYDROGENASES, SHORT CHAIN"/>
    <property type="match status" value="1"/>
</dbReference>
<reference evidence="4" key="1">
    <citation type="submission" date="2022-10" db="EMBL/GenBank/DDBJ databases">
        <title>Culturing micro-colonial fungi from biological soil crusts in the Mojave desert and describing Neophaeococcomyces mojavensis, and introducing the new genera and species Taxawa tesnikishii.</title>
        <authorList>
            <person name="Kurbessoian T."/>
            <person name="Stajich J.E."/>
        </authorList>
    </citation>
    <scope>NUCLEOTIDE SEQUENCE</scope>
    <source>
        <strain evidence="4">TK_35</strain>
    </source>
</reference>
<dbReference type="PROSITE" id="PS00061">
    <property type="entry name" value="ADH_SHORT"/>
    <property type="match status" value="1"/>
</dbReference>
<evidence type="ECO:0000256" key="1">
    <source>
        <dbReference type="ARBA" id="ARBA00006484"/>
    </source>
</evidence>
<comment type="caution">
    <text evidence="4">The sequence shown here is derived from an EMBL/GenBank/DDBJ whole genome shotgun (WGS) entry which is preliminary data.</text>
</comment>
<sequence>MDLDNLQGKVIAVTGGASGIGLGIVRKLILLNAKVAVADISQRPAELHDCPHIMYDVVDVSSRRQVHEWMQRIVLKFGRIDGMCPNAGISPYEGGIVSDELYQRIFAVCVTGVWNCGTEAYWQFKKQGGGGVLVITSSGGGLRPVAGLAAYCSAKHAVVGLTRAWALEWAQEGIRVNSVAPGHFIQGLTETAMQKETAKTFPEAQERFSSMVPMGRIGKPSEVADAVIFLLGKTASYVTGHILVCDGGLLNL</sequence>
<dbReference type="InterPro" id="IPR020904">
    <property type="entry name" value="Sc_DH/Rdtase_CS"/>
</dbReference>
<dbReference type="PRINTS" id="PR00081">
    <property type="entry name" value="GDHRDH"/>
</dbReference>
<comment type="similarity">
    <text evidence="1">Belongs to the short-chain dehydrogenases/reductases (SDR) family.</text>
</comment>
<dbReference type="CDD" id="cd05233">
    <property type="entry name" value="SDR_c"/>
    <property type="match status" value="1"/>
</dbReference>
<dbReference type="PANTHER" id="PTHR24321:SF8">
    <property type="entry name" value="ESTRADIOL 17-BETA-DEHYDROGENASE 8-RELATED"/>
    <property type="match status" value="1"/>
</dbReference>
<dbReference type="AlphaFoldDB" id="A0AA39D2Z3"/>
<dbReference type="InterPro" id="IPR036291">
    <property type="entry name" value="NAD(P)-bd_dom_sf"/>
</dbReference>
<dbReference type="EMBL" id="JAPDRN010000002">
    <property type="protein sequence ID" value="KAJ9646683.1"/>
    <property type="molecule type" value="Genomic_DNA"/>
</dbReference>
<dbReference type="Gene3D" id="3.40.50.720">
    <property type="entry name" value="NAD(P)-binding Rossmann-like Domain"/>
    <property type="match status" value="1"/>
</dbReference>
<dbReference type="InterPro" id="IPR002347">
    <property type="entry name" value="SDR_fam"/>
</dbReference>
<dbReference type="FunFam" id="3.40.50.720:FF:000084">
    <property type="entry name" value="Short-chain dehydrogenase reductase"/>
    <property type="match status" value="1"/>
</dbReference>
<evidence type="ECO:0000256" key="2">
    <source>
        <dbReference type="ARBA" id="ARBA00022857"/>
    </source>
</evidence>
<evidence type="ECO:0000256" key="3">
    <source>
        <dbReference type="ARBA" id="ARBA00023002"/>
    </source>
</evidence>